<keyword evidence="3" id="KW-0732">Signal</keyword>
<dbReference type="EMBL" id="ML180145">
    <property type="protein sequence ID" value="THU78716.1"/>
    <property type="molecule type" value="Genomic_DNA"/>
</dbReference>
<feature type="chain" id="PRO_5020651092" evidence="3">
    <location>
        <begin position="20"/>
        <end position="482"/>
    </location>
</feature>
<dbReference type="Proteomes" id="UP000297245">
    <property type="component" value="Unassembled WGS sequence"/>
</dbReference>
<keyword evidence="5" id="KW-1185">Reference proteome</keyword>
<protein>
    <submittedName>
        <fullName evidence="4">Uncharacterized protein</fullName>
    </submittedName>
</protein>
<dbReference type="AlphaFoldDB" id="A0A4S8KSD1"/>
<feature type="signal peptide" evidence="3">
    <location>
        <begin position="1"/>
        <end position="19"/>
    </location>
</feature>
<feature type="compositionally biased region" description="Polar residues" evidence="1">
    <location>
        <begin position="465"/>
        <end position="474"/>
    </location>
</feature>
<feature type="region of interest" description="Disordered" evidence="1">
    <location>
        <begin position="287"/>
        <end position="308"/>
    </location>
</feature>
<sequence length="482" mass="50875">MSLPTLFALLVVFVAETRALVLEARDGQTSVTCEAGFEWAFNKGQMSPCKLAAEIIAPCTDTGNFNVTPVPINSHYDPPKTATECSCSWAAYNLLNACAACQSSGITTSHLSNTTYYPSPENLAENITIPFYATVDPSTWNVGTFNVNQAKSFADKADVNPSSTTSTNATASGTQSNTPTGQDGSGGTPTGAIVGGVVGGIVVLVTAGLIVFWCIRRQRKTSSEDKIAIVKPSHGRSLSDLTQTTFLTYPQPSGSPFTPVPSPPLNSDIYTHETGPGTLSRFGSMYTTQPHETSPSRVLSPAPSMDPSLRMSVTSQNPSVFQPLAMPTHAEEAIQPFVINHQTNVSNASQANMPNRKGGFTLQYDSPTSPPVNRAEDTETSGSSGPRLNPPAYTPYPAASEATTPSEDVAAERREQNGHSHRPIRGEKGSFDTVTPWTSSGSRVVTAVTPPGPPSGQPTTPTRHVVNTTASVISSPDDGPEI</sequence>
<accession>A0A4S8KSD1</accession>
<feature type="transmembrane region" description="Helical" evidence="2">
    <location>
        <begin position="192"/>
        <end position="215"/>
    </location>
</feature>
<feature type="region of interest" description="Disordered" evidence="1">
    <location>
        <begin position="156"/>
        <end position="188"/>
    </location>
</feature>
<evidence type="ECO:0000313" key="5">
    <source>
        <dbReference type="Proteomes" id="UP000297245"/>
    </source>
</evidence>
<reference evidence="4 5" key="1">
    <citation type="journal article" date="2019" name="Nat. Ecol. Evol.">
        <title>Megaphylogeny resolves global patterns of mushroom evolution.</title>
        <authorList>
            <person name="Varga T."/>
            <person name="Krizsan K."/>
            <person name="Foldi C."/>
            <person name="Dima B."/>
            <person name="Sanchez-Garcia M."/>
            <person name="Sanchez-Ramirez S."/>
            <person name="Szollosi G.J."/>
            <person name="Szarkandi J.G."/>
            <person name="Papp V."/>
            <person name="Albert L."/>
            <person name="Andreopoulos W."/>
            <person name="Angelini C."/>
            <person name="Antonin V."/>
            <person name="Barry K.W."/>
            <person name="Bougher N.L."/>
            <person name="Buchanan P."/>
            <person name="Buyck B."/>
            <person name="Bense V."/>
            <person name="Catcheside P."/>
            <person name="Chovatia M."/>
            <person name="Cooper J."/>
            <person name="Damon W."/>
            <person name="Desjardin D."/>
            <person name="Finy P."/>
            <person name="Geml J."/>
            <person name="Haridas S."/>
            <person name="Hughes K."/>
            <person name="Justo A."/>
            <person name="Karasinski D."/>
            <person name="Kautmanova I."/>
            <person name="Kiss B."/>
            <person name="Kocsube S."/>
            <person name="Kotiranta H."/>
            <person name="LaButti K.M."/>
            <person name="Lechner B.E."/>
            <person name="Liimatainen K."/>
            <person name="Lipzen A."/>
            <person name="Lukacs Z."/>
            <person name="Mihaltcheva S."/>
            <person name="Morgado L.N."/>
            <person name="Niskanen T."/>
            <person name="Noordeloos M.E."/>
            <person name="Ohm R.A."/>
            <person name="Ortiz-Santana B."/>
            <person name="Ovrebo C."/>
            <person name="Racz N."/>
            <person name="Riley R."/>
            <person name="Savchenko A."/>
            <person name="Shiryaev A."/>
            <person name="Soop K."/>
            <person name="Spirin V."/>
            <person name="Szebenyi C."/>
            <person name="Tomsovsky M."/>
            <person name="Tulloss R.E."/>
            <person name="Uehling J."/>
            <person name="Grigoriev I.V."/>
            <person name="Vagvolgyi C."/>
            <person name="Papp T."/>
            <person name="Martin F.M."/>
            <person name="Miettinen O."/>
            <person name="Hibbett D.S."/>
            <person name="Nagy L.G."/>
        </authorList>
    </citation>
    <scope>NUCLEOTIDE SEQUENCE [LARGE SCALE GENOMIC DNA]</scope>
    <source>
        <strain evidence="4 5">CBS 962.96</strain>
    </source>
</reference>
<name>A0A4S8KSD1_DENBC</name>
<feature type="compositionally biased region" description="Basic and acidic residues" evidence="1">
    <location>
        <begin position="410"/>
        <end position="430"/>
    </location>
</feature>
<keyword evidence="2" id="KW-0812">Transmembrane</keyword>
<gene>
    <name evidence="4" type="ORF">K435DRAFT_876325</name>
</gene>
<evidence type="ECO:0000256" key="1">
    <source>
        <dbReference type="SAM" id="MobiDB-lite"/>
    </source>
</evidence>
<proteinExistence type="predicted"/>
<feature type="region of interest" description="Disordered" evidence="1">
    <location>
        <begin position="348"/>
        <end position="482"/>
    </location>
</feature>
<dbReference type="OrthoDB" id="2796893at2759"/>
<evidence type="ECO:0000256" key="2">
    <source>
        <dbReference type="SAM" id="Phobius"/>
    </source>
</evidence>
<feature type="compositionally biased region" description="Polar residues" evidence="1">
    <location>
        <begin position="432"/>
        <end position="443"/>
    </location>
</feature>
<feature type="compositionally biased region" description="Low complexity" evidence="1">
    <location>
        <begin position="162"/>
        <end position="178"/>
    </location>
</feature>
<evidence type="ECO:0000313" key="4">
    <source>
        <dbReference type="EMBL" id="THU78716.1"/>
    </source>
</evidence>
<evidence type="ECO:0000256" key="3">
    <source>
        <dbReference type="SAM" id="SignalP"/>
    </source>
</evidence>
<organism evidence="4 5">
    <name type="scientific">Dendrothele bispora (strain CBS 962.96)</name>
    <dbReference type="NCBI Taxonomy" id="1314807"/>
    <lineage>
        <taxon>Eukaryota</taxon>
        <taxon>Fungi</taxon>
        <taxon>Dikarya</taxon>
        <taxon>Basidiomycota</taxon>
        <taxon>Agaricomycotina</taxon>
        <taxon>Agaricomycetes</taxon>
        <taxon>Agaricomycetidae</taxon>
        <taxon>Agaricales</taxon>
        <taxon>Agaricales incertae sedis</taxon>
        <taxon>Dendrothele</taxon>
    </lineage>
</organism>
<keyword evidence="2" id="KW-1133">Transmembrane helix</keyword>
<keyword evidence="2" id="KW-0472">Membrane</keyword>
<feature type="compositionally biased region" description="Polar residues" evidence="1">
    <location>
        <begin position="287"/>
        <end position="297"/>
    </location>
</feature>